<reference evidence="2" key="1">
    <citation type="journal article" date="2020" name="Nature">
        <title>Giant virus diversity and host interactions through global metagenomics.</title>
        <authorList>
            <person name="Schulz F."/>
            <person name="Roux S."/>
            <person name="Paez-Espino D."/>
            <person name="Jungbluth S."/>
            <person name="Walsh D.A."/>
            <person name="Denef V.J."/>
            <person name="McMahon K.D."/>
            <person name="Konstantinidis K.T."/>
            <person name="Eloe-Fadrosh E.A."/>
            <person name="Kyrpides N.C."/>
            <person name="Woyke T."/>
        </authorList>
    </citation>
    <scope>NUCLEOTIDE SEQUENCE</scope>
    <source>
        <strain evidence="2">GVMAG-M-3300020182-33</strain>
    </source>
</reference>
<protein>
    <submittedName>
        <fullName evidence="2">Uncharacterized protein</fullName>
    </submittedName>
</protein>
<accession>A0A6C0BZW1</accession>
<evidence type="ECO:0000256" key="1">
    <source>
        <dbReference type="SAM" id="MobiDB-lite"/>
    </source>
</evidence>
<dbReference type="EMBL" id="MN739309">
    <property type="protein sequence ID" value="QHS97945.1"/>
    <property type="molecule type" value="Genomic_DNA"/>
</dbReference>
<sequence length="152" mass="16987">MPSHCCEPPSDCCYPPRHPRPCCLPDPYCDLYSILCKLDALEARNERRYRDLEKKLDDICRKIDEIDVDSEPIPPALRTIIENIPPTLNCIADTQSGIWDGVSSVVDTLRLPLPTGGDDFVPPPPEMPSYPSSCNPVAVKQRKQRANASKNV</sequence>
<feature type="region of interest" description="Disordered" evidence="1">
    <location>
        <begin position="116"/>
        <end position="152"/>
    </location>
</feature>
<organism evidence="2">
    <name type="scientific">viral metagenome</name>
    <dbReference type="NCBI Taxonomy" id="1070528"/>
    <lineage>
        <taxon>unclassified sequences</taxon>
        <taxon>metagenomes</taxon>
        <taxon>organismal metagenomes</taxon>
    </lineage>
</organism>
<evidence type="ECO:0000313" key="2">
    <source>
        <dbReference type="EMBL" id="QHS97945.1"/>
    </source>
</evidence>
<dbReference type="AlphaFoldDB" id="A0A6C0BZW1"/>
<name>A0A6C0BZW1_9ZZZZ</name>
<proteinExistence type="predicted"/>